<comment type="caution">
    <text evidence="2">The sequence shown here is derived from an EMBL/GenBank/DDBJ whole genome shotgun (WGS) entry which is preliminary data.</text>
</comment>
<name>A0ABV6NWS3_9ACTN</name>
<accession>A0ABV6NWS3</accession>
<feature type="domain" description="SnoaL-like" evidence="1">
    <location>
        <begin position="14"/>
        <end position="122"/>
    </location>
</feature>
<evidence type="ECO:0000259" key="1">
    <source>
        <dbReference type="Pfam" id="PF12680"/>
    </source>
</evidence>
<evidence type="ECO:0000313" key="2">
    <source>
        <dbReference type="EMBL" id="MFC0565211.1"/>
    </source>
</evidence>
<dbReference type="SUPFAM" id="SSF54427">
    <property type="entry name" value="NTF2-like"/>
    <property type="match status" value="1"/>
</dbReference>
<dbReference type="Proteomes" id="UP001589894">
    <property type="component" value="Unassembled WGS sequence"/>
</dbReference>
<evidence type="ECO:0000313" key="3">
    <source>
        <dbReference type="Proteomes" id="UP001589894"/>
    </source>
</evidence>
<dbReference type="InterPro" id="IPR032710">
    <property type="entry name" value="NTF2-like_dom_sf"/>
</dbReference>
<dbReference type="RefSeq" id="WP_377338836.1">
    <property type="nucleotide sequence ID" value="NZ_JBHLUE010000011.1"/>
</dbReference>
<sequence>MSRRTERTADASIEAVRRAVEERDLPRLVGMLAPDVVFHRPATIRPVVGREHVAELLTALLEIFQNFRYVASLDGSGDGAEPFATVAGAGTGAGVHGLVFRAEVEGEPVEGIDLISFNAEGQLSNFVVMMRPLAAVLAIADAVGTWMTETAGSVR</sequence>
<dbReference type="InterPro" id="IPR037401">
    <property type="entry name" value="SnoaL-like"/>
</dbReference>
<dbReference type="Pfam" id="PF12680">
    <property type="entry name" value="SnoaL_2"/>
    <property type="match status" value="1"/>
</dbReference>
<keyword evidence="3" id="KW-1185">Reference proteome</keyword>
<dbReference type="Gene3D" id="3.10.450.50">
    <property type="match status" value="1"/>
</dbReference>
<gene>
    <name evidence="2" type="ORF">ACFFHU_13830</name>
</gene>
<protein>
    <submittedName>
        <fullName evidence="2">Nuclear transport factor 2 family protein</fullName>
    </submittedName>
</protein>
<proteinExistence type="predicted"/>
<organism evidence="2 3">
    <name type="scientific">Plantactinospora siamensis</name>
    <dbReference type="NCBI Taxonomy" id="555372"/>
    <lineage>
        <taxon>Bacteria</taxon>
        <taxon>Bacillati</taxon>
        <taxon>Actinomycetota</taxon>
        <taxon>Actinomycetes</taxon>
        <taxon>Micromonosporales</taxon>
        <taxon>Micromonosporaceae</taxon>
        <taxon>Plantactinospora</taxon>
    </lineage>
</organism>
<reference evidence="2 3" key="1">
    <citation type="submission" date="2024-09" db="EMBL/GenBank/DDBJ databases">
        <authorList>
            <person name="Sun Q."/>
            <person name="Mori K."/>
        </authorList>
    </citation>
    <scope>NUCLEOTIDE SEQUENCE [LARGE SCALE GENOMIC DNA]</scope>
    <source>
        <strain evidence="2 3">TBRC 2205</strain>
    </source>
</reference>
<dbReference type="EMBL" id="JBHLUE010000011">
    <property type="protein sequence ID" value="MFC0565211.1"/>
    <property type="molecule type" value="Genomic_DNA"/>
</dbReference>